<sequence>MTTDRNSPAGCERASDWDPTAPETFDSSHGVYADLRRRCPVPWSDAFGGFWAATRYADVVRVARDSATFSTATQNVVPHVPRTQRRPPLHYDPPEHGIYRAPMDRVLRRAVLRRLEPAFAQAARELLEPLLARGGGDYAKEFALPYAAQCFAIFLGLPVEQVLEIRRIGVEYSFAIQEMDRARIMTASEELYAIARTIVADRRADPKDPDEDLVSSLLAASGDPERPIPPDLVVATVRQTVVAGIGAPHAVLGSAAVHLSRDPGLQDRLRADPALLPAAMEELLRLYAPYRVFARTALRDVELGGRTVRAGEPIAMIFPSANRDETVFDDADRLDLDRRPNRHLAFGRGPHRCPGAAMARMELAAALGELLAGTDRVEPDGEVEMFNWLEFGPKSAPLRLVPRT</sequence>
<keyword evidence="2" id="KW-0479">Metal-binding</keyword>
<name>A0ABV5P0R7_9ACTN</name>
<keyword evidence="2" id="KW-0349">Heme</keyword>
<comment type="similarity">
    <text evidence="1 2">Belongs to the cytochrome P450 family.</text>
</comment>
<evidence type="ECO:0000313" key="4">
    <source>
        <dbReference type="EMBL" id="MFB9476160.1"/>
    </source>
</evidence>
<dbReference type="SUPFAM" id="SSF48264">
    <property type="entry name" value="Cytochrome P450"/>
    <property type="match status" value="1"/>
</dbReference>
<evidence type="ECO:0000313" key="5">
    <source>
        <dbReference type="Proteomes" id="UP001589568"/>
    </source>
</evidence>
<evidence type="ECO:0000256" key="1">
    <source>
        <dbReference type="ARBA" id="ARBA00010617"/>
    </source>
</evidence>
<dbReference type="Gene3D" id="1.10.630.10">
    <property type="entry name" value="Cytochrome P450"/>
    <property type="match status" value="1"/>
</dbReference>
<dbReference type="PROSITE" id="PS00086">
    <property type="entry name" value="CYTOCHROME_P450"/>
    <property type="match status" value="1"/>
</dbReference>
<protein>
    <submittedName>
        <fullName evidence="4">Cytochrome P450</fullName>
    </submittedName>
</protein>
<comment type="caution">
    <text evidence="4">The sequence shown here is derived from an EMBL/GenBank/DDBJ whole genome shotgun (WGS) entry which is preliminary data.</text>
</comment>
<dbReference type="InterPro" id="IPR036396">
    <property type="entry name" value="Cyt_P450_sf"/>
</dbReference>
<dbReference type="Proteomes" id="UP001589568">
    <property type="component" value="Unassembled WGS sequence"/>
</dbReference>
<evidence type="ECO:0000256" key="3">
    <source>
        <dbReference type="SAM" id="MobiDB-lite"/>
    </source>
</evidence>
<dbReference type="PRINTS" id="PR00359">
    <property type="entry name" value="BP450"/>
</dbReference>
<dbReference type="PANTHER" id="PTHR46696">
    <property type="entry name" value="P450, PUTATIVE (EUROFUNG)-RELATED"/>
    <property type="match status" value="1"/>
</dbReference>
<evidence type="ECO:0000256" key="2">
    <source>
        <dbReference type="RuleBase" id="RU000461"/>
    </source>
</evidence>
<dbReference type="PANTHER" id="PTHR46696:SF6">
    <property type="entry name" value="P450, PUTATIVE (EUROFUNG)-RELATED"/>
    <property type="match status" value="1"/>
</dbReference>
<dbReference type="InterPro" id="IPR002397">
    <property type="entry name" value="Cyt_P450_B"/>
</dbReference>
<keyword evidence="2" id="KW-0560">Oxidoreductase</keyword>
<reference evidence="4 5" key="1">
    <citation type="submission" date="2024-09" db="EMBL/GenBank/DDBJ databases">
        <authorList>
            <person name="Sun Q."/>
            <person name="Mori K."/>
        </authorList>
    </citation>
    <scope>NUCLEOTIDE SEQUENCE [LARGE SCALE GENOMIC DNA]</scope>
    <source>
        <strain evidence="4 5">JCM 3324</strain>
    </source>
</reference>
<accession>A0ABV5P0R7</accession>
<dbReference type="Pfam" id="PF00067">
    <property type="entry name" value="p450"/>
    <property type="match status" value="1"/>
</dbReference>
<dbReference type="InterPro" id="IPR001128">
    <property type="entry name" value="Cyt_P450"/>
</dbReference>
<dbReference type="RefSeq" id="WP_379484965.1">
    <property type="nucleotide sequence ID" value="NZ_JBHMCF010000046.1"/>
</dbReference>
<gene>
    <name evidence="4" type="ORF">ACFFR3_42260</name>
</gene>
<keyword evidence="5" id="KW-1185">Reference proteome</keyword>
<dbReference type="EMBL" id="JBHMCF010000046">
    <property type="protein sequence ID" value="MFB9476160.1"/>
    <property type="molecule type" value="Genomic_DNA"/>
</dbReference>
<keyword evidence="2" id="KW-0503">Monooxygenase</keyword>
<keyword evidence="2" id="KW-0408">Iron</keyword>
<organism evidence="4 5">
    <name type="scientific">Nonomuraea salmonea</name>
    <dbReference type="NCBI Taxonomy" id="46181"/>
    <lineage>
        <taxon>Bacteria</taxon>
        <taxon>Bacillati</taxon>
        <taxon>Actinomycetota</taxon>
        <taxon>Actinomycetes</taxon>
        <taxon>Streptosporangiales</taxon>
        <taxon>Streptosporangiaceae</taxon>
        <taxon>Nonomuraea</taxon>
    </lineage>
</organism>
<feature type="region of interest" description="Disordered" evidence="3">
    <location>
        <begin position="1"/>
        <end position="23"/>
    </location>
</feature>
<dbReference type="InterPro" id="IPR017972">
    <property type="entry name" value="Cyt_P450_CS"/>
</dbReference>
<proteinExistence type="inferred from homology"/>